<keyword evidence="2 5" id="KW-0812">Transmembrane</keyword>
<dbReference type="InterPro" id="IPR051415">
    <property type="entry name" value="LAAT-1"/>
</dbReference>
<keyword evidence="4 5" id="KW-0472">Membrane</keyword>
<sequence length="280" mass="30797">VAFIVIWLAGDIFNILGGVLQGVLPTMNILAVYYTFADLVLLGQLFYYRGFTFKDTVAFNKSSTTDVEDGEPNERTGLLANGEGFHGQTGDFANLNDAGTAARTRSRSTFRERLTSFAEVLVEDGDHLSPATPLRPATKAINDAPMTADVKRPRSLLRATVFNASIIILVCAFGASVWLIINRLNGSQGGGETEEEQQNTLKFNHLGQVFGYFCAALYLGSRVPQLHLNYRRKSTEGIAPLFFLFACIGNITYVFSIFAFEPVCRHSRCEPGEAKAIYGR</sequence>
<dbReference type="SMART" id="SM00679">
    <property type="entry name" value="CTNS"/>
    <property type="match status" value="1"/>
</dbReference>
<comment type="caution">
    <text evidence="6">The sequence shown here is derived from an EMBL/GenBank/DDBJ whole genome shotgun (WGS) entry which is preliminary data.</text>
</comment>
<keyword evidence="3 5" id="KW-1133">Transmembrane helix</keyword>
<dbReference type="InterPro" id="IPR006603">
    <property type="entry name" value="PQ-loop_rpt"/>
</dbReference>
<gene>
    <name evidence="6" type="ORF">LTR16_007439</name>
</gene>
<evidence type="ECO:0000256" key="4">
    <source>
        <dbReference type="ARBA" id="ARBA00023136"/>
    </source>
</evidence>
<comment type="subcellular location">
    <subcellularLocation>
        <location evidence="1">Membrane</location>
        <topology evidence="1">Multi-pass membrane protein</topology>
    </subcellularLocation>
</comment>
<dbReference type="EMBL" id="JAVRRA010009796">
    <property type="protein sequence ID" value="KAK5244965.1"/>
    <property type="molecule type" value="Genomic_DNA"/>
</dbReference>
<evidence type="ECO:0000313" key="7">
    <source>
        <dbReference type="Proteomes" id="UP001357485"/>
    </source>
</evidence>
<evidence type="ECO:0000256" key="5">
    <source>
        <dbReference type="SAM" id="Phobius"/>
    </source>
</evidence>
<protein>
    <submittedName>
        <fullName evidence="6">Uncharacterized protein</fullName>
    </submittedName>
</protein>
<dbReference type="Gene3D" id="1.20.1280.290">
    <property type="match status" value="1"/>
</dbReference>
<feature type="transmembrane region" description="Helical" evidence="5">
    <location>
        <begin position="241"/>
        <end position="260"/>
    </location>
</feature>
<feature type="transmembrane region" description="Helical" evidence="5">
    <location>
        <begin position="161"/>
        <end position="181"/>
    </location>
</feature>
<reference evidence="6 7" key="1">
    <citation type="submission" date="2023-08" db="EMBL/GenBank/DDBJ databases">
        <title>Black Yeasts Isolated from many extreme environments.</title>
        <authorList>
            <person name="Coleine C."/>
            <person name="Stajich J.E."/>
            <person name="Selbmann L."/>
        </authorList>
    </citation>
    <scope>NUCLEOTIDE SEQUENCE [LARGE SCALE GENOMIC DNA]</scope>
    <source>
        <strain evidence="6 7">CCFEE 536</strain>
    </source>
</reference>
<evidence type="ECO:0000256" key="2">
    <source>
        <dbReference type="ARBA" id="ARBA00022692"/>
    </source>
</evidence>
<evidence type="ECO:0000256" key="1">
    <source>
        <dbReference type="ARBA" id="ARBA00004141"/>
    </source>
</evidence>
<dbReference type="PANTHER" id="PTHR16201">
    <property type="entry name" value="SEVEN TRANSMEMBRANE PROTEIN 1-RELATED"/>
    <property type="match status" value="1"/>
</dbReference>
<dbReference type="PANTHER" id="PTHR16201:SF35">
    <property type="entry name" value="VACUOLAR AMINO ACID TRANSPORTER YPQ1-RELATED"/>
    <property type="match status" value="1"/>
</dbReference>
<name>A0ABR0LV71_9PEZI</name>
<evidence type="ECO:0000313" key="6">
    <source>
        <dbReference type="EMBL" id="KAK5244965.1"/>
    </source>
</evidence>
<dbReference type="Proteomes" id="UP001357485">
    <property type="component" value="Unassembled WGS sequence"/>
</dbReference>
<feature type="non-terminal residue" evidence="6">
    <location>
        <position position="1"/>
    </location>
</feature>
<dbReference type="Pfam" id="PF04193">
    <property type="entry name" value="PQ-loop"/>
    <property type="match status" value="1"/>
</dbReference>
<feature type="transmembrane region" description="Helical" evidence="5">
    <location>
        <begin position="29"/>
        <end position="48"/>
    </location>
</feature>
<feature type="non-terminal residue" evidence="6">
    <location>
        <position position="280"/>
    </location>
</feature>
<organism evidence="6 7">
    <name type="scientific">Cryomyces antarcticus</name>
    <dbReference type="NCBI Taxonomy" id="329879"/>
    <lineage>
        <taxon>Eukaryota</taxon>
        <taxon>Fungi</taxon>
        <taxon>Dikarya</taxon>
        <taxon>Ascomycota</taxon>
        <taxon>Pezizomycotina</taxon>
        <taxon>Dothideomycetes</taxon>
        <taxon>Dothideomycetes incertae sedis</taxon>
        <taxon>Cryomyces</taxon>
    </lineage>
</organism>
<keyword evidence="7" id="KW-1185">Reference proteome</keyword>
<evidence type="ECO:0000256" key="3">
    <source>
        <dbReference type="ARBA" id="ARBA00022989"/>
    </source>
</evidence>
<proteinExistence type="predicted"/>
<accession>A0ABR0LV71</accession>